<dbReference type="RefSeq" id="WP_274923737.1">
    <property type="nucleotide sequence ID" value="NZ_JAKELO010000001.1"/>
</dbReference>
<keyword evidence="3" id="KW-1185">Reference proteome</keyword>
<protein>
    <submittedName>
        <fullName evidence="2">Uncharacterized protein</fullName>
    </submittedName>
</protein>
<feature type="region of interest" description="Disordered" evidence="1">
    <location>
        <begin position="26"/>
        <end position="56"/>
    </location>
</feature>
<accession>A0A9Q4PXH2</accession>
<organism evidence="2 3">
    <name type="scientific">Methanogenium marinum</name>
    <dbReference type="NCBI Taxonomy" id="348610"/>
    <lineage>
        <taxon>Archaea</taxon>
        <taxon>Methanobacteriati</taxon>
        <taxon>Methanobacteriota</taxon>
        <taxon>Stenosarchaea group</taxon>
        <taxon>Methanomicrobia</taxon>
        <taxon>Methanomicrobiales</taxon>
        <taxon>Methanomicrobiaceae</taxon>
        <taxon>Methanogenium</taxon>
    </lineage>
</organism>
<evidence type="ECO:0000313" key="3">
    <source>
        <dbReference type="Proteomes" id="UP001143747"/>
    </source>
</evidence>
<evidence type="ECO:0000313" key="2">
    <source>
        <dbReference type="EMBL" id="MDE4907078.1"/>
    </source>
</evidence>
<evidence type="ECO:0000256" key="1">
    <source>
        <dbReference type="SAM" id="MobiDB-lite"/>
    </source>
</evidence>
<comment type="caution">
    <text evidence="2">The sequence shown here is derived from an EMBL/GenBank/DDBJ whole genome shotgun (WGS) entry which is preliminary data.</text>
</comment>
<dbReference type="EMBL" id="JAKELO010000001">
    <property type="protein sequence ID" value="MDE4907078.1"/>
    <property type="molecule type" value="Genomic_DNA"/>
</dbReference>
<dbReference type="AlphaFoldDB" id="A0A9Q4PXH2"/>
<reference evidence="2" key="1">
    <citation type="submission" date="2022-01" db="EMBL/GenBank/DDBJ databases">
        <title>Draft genome of Methanogenium marinum DSM 15558.</title>
        <authorList>
            <person name="Chen S.-C."/>
            <person name="You Y.-T."/>
        </authorList>
    </citation>
    <scope>NUCLEOTIDE SEQUENCE</scope>
    <source>
        <strain evidence="2">DSM 15558</strain>
    </source>
</reference>
<name>A0A9Q4PXH2_9EURY</name>
<proteinExistence type="predicted"/>
<gene>
    <name evidence="2" type="ORF">L0665_00350</name>
</gene>
<dbReference type="Proteomes" id="UP001143747">
    <property type="component" value="Unassembled WGS sequence"/>
</dbReference>
<sequence>MIKKASIVLIVFVIGMVCIAGCTSDTGEATPTATPTPLPPVQTPVSTTQAAPDLMPQPTDVVPTTLFVDVATSKDPITGDITVTFRGGKGQNQVNEIKAVVMSGTGATTTKYIEPNVNAEAVFTVEDGEATRGEDRITVTASFYDGSSYRIYDDVLSRSRTTS</sequence>